<feature type="transmembrane region" description="Helical" evidence="1">
    <location>
        <begin position="12"/>
        <end position="32"/>
    </location>
</feature>
<dbReference type="RefSeq" id="WP_262873412.1">
    <property type="nucleotide sequence ID" value="NZ_BAABKW010000002.1"/>
</dbReference>
<comment type="caution">
    <text evidence="2">The sequence shown here is derived from an EMBL/GenBank/DDBJ whole genome shotgun (WGS) entry which is preliminary data.</text>
</comment>
<sequence length="115" mass="12348">MAEATASVRRTALPVWVIAVTAGLFGLLYAYAVWGAVSFMVQQAGGDVGLSAYGWFVLALPIVFPLAVFAGAFAIGWRRRFFELTLVLLTGLCLVAVFWLDIFAYASVTSSLYGA</sequence>
<evidence type="ECO:0000256" key="1">
    <source>
        <dbReference type="SAM" id="Phobius"/>
    </source>
</evidence>
<dbReference type="EMBL" id="JBHTBE010000001">
    <property type="protein sequence ID" value="MFC7268517.1"/>
    <property type="molecule type" value="Genomic_DNA"/>
</dbReference>
<name>A0ABW2HB22_9MICO</name>
<keyword evidence="1" id="KW-1133">Transmembrane helix</keyword>
<proteinExistence type="predicted"/>
<reference evidence="3" key="1">
    <citation type="journal article" date="2019" name="Int. J. Syst. Evol. Microbiol.">
        <title>The Global Catalogue of Microorganisms (GCM) 10K type strain sequencing project: providing services to taxonomists for standard genome sequencing and annotation.</title>
        <authorList>
            <consortium name="The Broad Institute Genomics Platform"/>
            <consortium name="The Broad Institute Genome Sequencing Center for Infectious Disease"/>
            <person name="Wu L."/>
            <person name="Ma J."/>
        </authorList>
    </citation>
    <scope>NUCLEOTIDE SEQUENCE [LARGE SCALE GENOMIC DNA]</scope>
    <source>
        <strain evidence="3">CGMCC 1.15772</strain>
    </source>
</reference>
<evidence type="ECO:0000313" key="2">
    <source>
        <dbReference type="EMBL" id="MFC7268517.1"/>
    </source>
</evidence>
<organism evidence="2 3">
    <name type="scientific">Microbacterium fluvii</name>
    <dbReference type="NCBI Taxonomy" id="415215"/>
    <lineage>
        <taxon>Bacteria</taxon>
        <taxon>Bacillati</taxon>
        <taxon>Actinomycetota</taxon>
        <taxon>Actinomycetes</taxon>
        <taxon>Micrococcales</taxon>
        <taxon>Microbacteriaceae</taxon>
        <taxon>Microbacterium</taxon>
    </lineage>
</organism>
<keyword evidence="1" id="KW-0472">Membrane</keyword>
<protein>
    <submittedName>
        <fullName evidence="2">Bacitracin resistance protein</fullName>
    </submittedName>
</protein>
<gene>
    <name evidence="2" type="ORF">ACFQRL_06060</name>
</gene>
<feature type="transmembrane region" description="Helical" evidence="1">
    <location>
        <begin position="52"/>
        <end position="77"/>
    </location>
</feature>
<evidence type="ECO:0000313" key="3">
    <source>
        <dbReference type="Proteomes" id="UP001596507"/>
    </source>
</evidence>
<accession>A0ABW2HB22</accession>
<keyword evidence="1" id="KW-0812">Transmembrane</keyword>
<dbReference type="Proteomes" id="UP001596507">
    <property type="component" value="Unassembled WGS sequence"/>
</dbReference>
<feature type="transmembrane region" description="Helical" evidence="1">
    <location>
        <begin position="84"/>
        <end position="106"/>
    </location>
</feature>
<keyword evidence="3" id="KW-1185">Reference proteome</keyword>